<evidence type="ECO:0000313" key="2">
    <source>
        <dbReference type="EMBL" id="MCH5600062.1"/>
    </source>
</evidence>
<dbReference type="Proteomes" id="UP001202248">
    <property type="component" value="Unassembled WGS sequence"/>
</dbReference>
<proteinExistence type="inferred from homology"/>
<sequence>MSKFFTEQKLLDVFACDDELIGCLVPIGWAYYKDFQSPPEGGGQVIPEWLQHVVNYYKNDIFFKCNVKKILLEQDTATGVQLSRNGKDYSINAKYIIAAVDVETLYNKMLPENIISNKLKEKLDNAEIYDSSITISIALNCPTESLGFNEELIHISSGKRSMKVIFYLRYQLLHLL</sequence>
<evidence type="ECO:0000256" key="1">
    <source>
        <dbReference type="ARBA" id="ARBA00006046"/>
    </source>
</evidence>
<dbReference type="RefSeq" id="WP_240832076.1">
    <property type="nucleotide sequence ID" value="NZ_JAKWBL010000004.1"/>
</dbReference>
<dbReference type="PANTHER" id="PTHR43734:SF1">
    <property type="entry name" value="PHYTOENE DESATURASE"/>
    <property type="match status" value="1"/>
</dbReference>
<comment type="similarity">
    <text evidence="1">Belongs to the carotenoid/retinoid oxidoreductase family.</text>
</comment>
<keyword evidence="3" id="KW-1185">Reference proteome</keyword>
<gene>
    <name evidence="2" type="ORF">MKP09_20145</name>
</gene>
<dbReference type="SUPFAM" id="SSF51905">
    <property type="entry name" value="FAD/NAD(P)-binding domain"/>
    <property type="match status" value="1"/>
</dbReference>
<organism evidence="2 3">
    <name type="scientific">Niabella ginsengisoli</name>
    <dbReference type="NCBI Taxonomy" id="522298"/>
    <lineage>
        <taxon>Bacteria</taxon>
        <taxon>Pseudomonadati</taxon>
        <taxon>Bacteroidota</taxon>
        <taxon>Chitinophagia</taxon>
        <taxon>Chitinophagales</taxon>
        <taxon>Chitinophagaceae</taxon>
        <taxon>Niabella</taxon>
    </lineage>
</organism>
<evidence type="ECO:0008006" key="4">
    <source>
        <dbReference type="Google" id="ProtNLM"/>
    </source>
</evidence>
<dbReference type="PANTHER" id="PTHR43734">
    <property type="entry name" value="PHYTOENE DESATURASE"/>
    <property type="match status" value="1"/>
</dbReference>
<dbReference type="Gene3D" id="3.50.50.60">
    <property type="entry name" value="FAD/NAD(P)-binding domain"/>
    <property type="match status" value="1"/>
</dbReference>
<accession>A0ABS9SNW8</accession>
<reference evidence="2 3" key="1">
    <citation type="submission" date="2022-02" db="EMBL/GenBank/DDBJ databases">
        <authorList>
            <person name="Min J."/>
        </authorList>
    </citation>
    <scope>NUCLEOTIDE SEQUENCE [LARGE SCALE GENOMIC DNA]</scope>
    <source>
        <strain evidence="2 3">GR10-1</strain>
    </source>
</reference>
<dbReference type="EMBL" id="JAKWBL010000004">
    <property type="protein sequence ID" value="MCH5600062.1"/>
    <property type="molecule type" value="Genomic_DNA"/>
</dbReference>
<protein>
    <recommendedName>
        <fullName evidence="4">Amine oxidase domain-containing protein</fullName>
    </recommendedName>
</protein>
<evidence type="ECO:0000313" key="3">
    <source>
        <dbReference type="Proteomes" id="UP001202248"/>
    </source>
</evidence>
<dbReference type="InterPro" id="IPR036188">
    <property type="entry name" value="FAD/NAD-bd_sf"/>
</dbReference>
<name>A0ABS9SNW8_9BACT</name>
<comment type="caution">
    <text evidence="2">The sequence shown here is derived from an EMBL/GenBank/DDBJ whole genome shotgun (WGS) entry which is preliminary data.</text>
</comment>